<dbReference type="InterPro" id="IPR020547">
    <property type="entry name" value="ATP_synth_F1_esu_C"/>
</dbReference>
<keyword evidence="3 9" id="KW-0813">Transport</keyword>
<dbReference type="Pfam" id="PF00401">
    <property type="entry name" value="ATP-synt_DE"/>
    <property type="match status" value="1"/>
</dbReference>
<dbReference type="RefSeq" id="WP_058963835.1">
    <property type="nucleotide sequence ID" value="NZ_CABKVM010000015.1"/>
</dbReference>
<dbReference type="GO" id="GO:0045259">
    <property type="term" value="C:proton-transporting ATP synthase complex"/>
    <property type="evidence" value="ECO:0007669"/>
    <property type="project" value="UniProtKB-KW"/>
</dbReference>
<keyword evidence="4 9" id="KW-1003">Cell membrane</keyword>
<evidence type="ECO:0000256" key="10">
    <source>
        <dbReference type="RuleBase" id="RU003656"/>
    </source>
</evidence>
<dbReference type="EMBL" id="SLUM01000035">
    <property type="protein sequence ID" value="TCL53407.1"/>
    <property type="molecule type" value="Genomic_DNA"/>
</dbReference>
<dbReference type="NCBIfam" id="TIGR01216">
    <property type="entry name" value="ATP_synt_epsi"/>
    <property type="match status" value="1"/>
</dbReference>
<dbReference type="Gene3D" id="2.60.15.10">
    <property type="entry name" value="F0F1 ATP synthase delta/epsilon subunit, N-terminal"/>
    <property type="match status" value="1"/>
</dbReference>
<dbReference type="SUPFAM" id="SSF46604">
    <property type="entry name" value="Epsilon subunit of F1F0-ATP synthase C-terminal domain"/>
    <property type="match status" value="1"/>
</dbReference>
<sequence>MADLFLEIITPERQFYIGPAQELVIPAIDGLYGVQAGHEPAVTAMEPGELRYKVDGEWHVAAIGQGFVEIMPERAIVLVSTAEKPEEIDAKRAQEAKERAEERMRQKKSVEEYYHSKAALARAMARLKVSGRR</sequence>
<keyword evidence="5 9" id="KW-0406">Ion transport</keyword>
<evidence type="ECO:0000313" key="14">
    <source>
        <dbReference type="Proteomes" id="UP000295184"/>
    </source>
</evidence>
<comment type="function">
    <text evidence="9">Produces ATP from ADP in the presence of a proton gradient across the membrane.</text>
</comment>
<dbReference type="HAMAP" id="MF_00530">
    <property type="entry name" value="ATP_synth_epsil_bac"/>
    <property type="match status" value="1"/>
</dbReference>
<dbReference type="PANTHER" id="PTHR13822:SF10">
    <property type="entry name" value="ATP SYNTHASE EPSILON CHAIN, CHLOROPLASTIC"/>
    <property type="match status" value="1"/>
</dbReference>
<dbReference type="OrthoDB" id="9804110at2"/>
<name>A0A4R1QJU8_9FIRM</name>
<dbReference type="InterPro" id="IPR036771">
    <property type="entry name" value="ATPsynth_dsu/esu_N"/>
</dbReference>
<evidence type="ECO:0000259" key="12">
    <source>
        <dbReference type="Pfam" id="PF02823"/>
    </source>
</evidence>
<dbReference type="SUPFAM" id="SSF51344">
    <property type="entry name" value="Epsilon subunit of F1F0-ATP synthase N-terminal domain"/>
    <property type="match status" value="1"/>
</dbReference>
<reference evidence="13 14" key="1">
    <citation type="submission" date="2019-03" db="EMBL/GenBank/DDBJ databases">
        <title>Genomic Encyclopedia of Type Strains, Phase IV (KMG-IV): sequencing the most valuable type-strain genomes for metagenomic binning, comparative biology and taxonomic classification.</title>
        <authorList>
            <person name="Goeker M."/>
        </authorList>
    </citation>
    <scope>NUCLEOTIDE SEQUENCE [LARGE SCALE GENOMIC DNA]</scope>
    <source>
        <strain evidence="13 14">DSM 100451</strain>
    </source>
</reference>
<comment type="subunit">
    <text evidence="9 10">F-type ATPases have 2 components, CF(1) - the catalytic core - and CF(0) - the membrane proton channel. CF(1) has five subunits: alpha(3), beta(3), gamma(1), delta(1), epsilon(1). CF(0) has three main subunits: a, b and c.</text>
</comment>
<dbReference type="GO" id="GO:0005886">
    <property type="term" value="C:plasma membrane"/>
    <property type="evidence" value="ECO:0007669"/>
    <property type="project" value="UniProtKB-SubCell"/>
</dbReference>
<dbReference type="InterPro" id="IPR036794">
    <property type="entry name" value="ATP_F1_dsu/esu_C_sf"/>
</dbReference>
<evidence type="ECO:0000256" key="9">
    <source>
        <dbReference type="HAMAP-Rule" id="MF_00530"/>
    </source>
</evidence>
<dbReference type="STRING" id="1650663.GCA_001486665_01387"/>
<dbReference type="GO" id="GO:0046933">
    <property type="term" value="F:proton-transporting ATP synthase activity, rotational mechanism"/>
    <property type="evidence" value="ECO:0007669"/>
    <property type="project" value="UniProtKB-UniRule"/>
</dbReference>
<keyword evidence="8 9" id="KW-0066">ATP synthesis</keyword>
<protein>
    <recommendedName>
        <fullName evidence="9">ATP synthase epsilon chain</fullName>
    </recommendedName>
    <alternativeName>
        <fullName evidence="9">ATP synthase F1 sector epsilon subunit</fullName>
    </alternativeName>
    <alternativeName>
        <fullName evidence="9">F-ATPase epsilon subunit</fullName>
    </alternativeName>
</protein>
<keyword evidence="9" id="KW-0375">Hydrogen ion transport</keyword>
<comment type="caution">
    <text evidence="13">The sequence shown here is derived from an EMBL/GenBank/DDBJ whole genome shotgun (WGS) entry which is preliminary data.</text>
</comment>
<dbReference type="CDD" id="cd12152">
    <property type="entry name" value="F1-ATPase_delta"/>
    <property type="match status" value="1"/>
</dbReference>
<evidence type="ECO:0000256" key="8">
    <source>
        <dbReference type="ARBA" id="ARBA00023310"/>
    </source>
</evidence>
<evidence type="ECO:0000256" key="5">
    <source>
        <dbReference type="ARBA" id="ARBA00023065"/>
    </source>
</evidence>
<evidence type="ECO:0000259" key="11">
    <source>
        <dbReference type="Pfam" id="PF00401"/>
    </source>
</evidence>
<organism evidence="13 14">
    <name type="scientific">Allofournierella massiliensis</name>
    <dbReference type="NCBI Taxonomy" id="1650663"/>
    <lineage>
        <taxon>Bacteria</taxon>
        <taxon>Bacillati</taxon>
        <taxon>Bacillota</taxon>
        <taxon>Clostridia</taxon>
        <taxon>Eubacteriales</taxon>
        <taxon>Oscillospiraceae</taxon>
        <taxon>Allofournierella</taxon>
    </lineage>
</organism>
<gene>
    <name evidence="9" type="primary">atpC</name>
    <name evidence="13" type="ORF">EDD77_13513</name>
</gene>
<evidence type="ECO:0000313" key="13">
    <source>
        <dbReference type="EMBL" id="TCL53407.1"/>
    </source>
</evidence>
<proteinExistence type="inferred from homology"/>
<accession>A0A4R1QJU8</accession>
<dbReference type="InterPro" id="IPR020546">
    <property type="entry name" value="ATP_synth_F1_dsu/esu_N"/>
</dbReference>
<dbReference type="Gene3D" id="1.20.5.440">
    <property type="entry name" value="ATP synthase delta/epsilon subunit, C-terminal domain"/>
    <property type="match status" value="1"/>
</dbReference>
<dbReference type="NCBIfam" id="NF009980">
    <property type="entry name" value="PRK13446.1"/>
    <property type="match status" value="1"/>
</dbReference>
<keyword evidence="7 9" id="KW-0139">CF(1)</keyword>
<dbReference type="AlphaFoldDB" id="A0A4R1QJU8"/>
<keyword evidence="6 9" id="KW-0472">Membrane</keyword>
<dbReference type="InterPro" id="IPR001469">
    <property type="entry name" value="ATP_synth_F1_dsu/esu"/>
</dbReference>
<evidence type="ECO:0000256" key="1">
    <source>
        <dbReference type="ARBA" id="ARBA00004202"/>
    </source>
</evidence>
<evidence type="ECO:0000256" key="4">
    <source>
        <dbReference type="ARBA" id="ARBA00022475"/>
    </source>
</evidence>
<evidence type="ECO:0000256" key="3">
    <source>
        <dbReference type="ARBA" id="ARBA00022448"/>
    </source>
</evidence>
<comment type="similarity">
    <text evidence="2 9 10">Belongs to the ATPase epsilon chain family.</text>
</comment>
<dbReference type="PANTHER" id="PTHR13822">
    <property type="entry name" value="ATP SYNTHASE DELTA/EPSILON CHAIN"/>
    <property type="match status" value="1"/>
</dbReference>
<evidence type="ECO:0000256" key="2">
    <source>
        <dbReference type="ARBA" id="ARBA00005712"/>
    </source>
</evidence>
<evidence type="ECO:0000256" key="7">
    <source>
        <dbReference type="ARBA" id="ARBA00023196"/>
    </source>
</evidence>
<dbReference type="Proteomes" id="UP000295184">
    <property type="component" value="Unassembled WGS sequence"/>
</dbReference>
<evidence type="ECO:0000256" key="6">
    <source>
        <dbReference type="ARBA" id="ARBA00023136"/>
    </source>
</evidence>
<dbReference type="Pfam" id="PF02823">
    <property type="entry name" value="ATP-synt_DE_N"/>
    <property type="match status" value="1"/>
</dbReference>
<feature type="domain" description="ATP synthase epsilon subunit C-terminal" evidence="11">
    <location>
        <begin position="86"/>
        <end position="131"/>
    </location>
</feature>
<dbReference type="GO" id="GO:0005524">
    <property type="term" value="F:ATP binding"/>
    <property type="evidence" value="ECO:0007669"/>
    <property type="project" value="UniProtKB-UniRule"/>
</dbReference>
<dbReference type="GeneID" id="97382052"/>
<feature type="domain" description="ATP synthase F1 complex delta/epsilon subunit N-terminal" evidence="12">
    <location>
        <begin position="5"/>
        <end position="82"/>
    </location>
</feature>
<comment type="subcellular location">
    <subcellularLocation>
        <location evidence="1 9">Cell membrane</location>
        <topology evidence="1 9">Peripheral membrane protein</topology>
    </subcellularLocation>
</comment>